<feature type="compositionally biased region" description="Low complexity" evidence="1">
    <location>
        <begin position="51"/>
        <end position="72"/>
    </location>
</feature>
<feature type="compositionally biased region" description="Low complexity" evidence="1">
    <location>
        <begin position="23"/>
        <end position="33"/>
    </location>
</feature>
<evidence type="ECO:0000313" key="3">
    <source>
        <dbReference type="Proteomes" id="UP000298030"/>
    </source>
</evidence>
<name>A0A4Y7T3W0_COPMI</name>
<dbReference type="OrthoDB" id="10608958at2759"/>
<protein>
    <submittedName>
        <fullName evidence="2">Uncharacterized protein</fullName>
    </submittedName>
</protein>
<feature type="compositionally biased region" description="Polar residues" evidence="1">
    <location>
        <begin position="83"/>
        <end position="120"/>
    </location>
</feature>
<organism evidence="2 3">
    <name type="scientific">Coprinellus micaceus</name>
    <name type="common">Glistening ink-cap mushroom</name>
    <name type="synonym">Coprinus micaceus</name>
    <dbReference type="NCBI Taxonomy" id="71717"/>
    <lineage>
        <taxon>Eukaryota</taxon>
        <taxon>Fungi</taxon>
        <taxon>Dikarya</taxon>
        <taxon>Basidiomycota</taxon>
        <taxon>Agaricomycotina</taxon>
        <taxon>Agaricomycetes</taxon>
        <taxon>Agaricomycetidae</taxon>
        <taxon>Agaricales</taxon>
        <taxon>Agaricineae</taxon>
        <taxon>Psathyrellaceae</taxon>
        <taxon>Coprinellus</taxon>
    </lineage>
</organism>
<sequence>MSTLEIDLAISFQLTGMRAVNPTSQSTTGTGTSRPPALPATGRPQPSSTIPNAPNAGAGTTNATSANTGSTNLAPAVARPNATPVQTVFQSRPSQLAPSSLPTPQSSAPALSVPLNTPQPTGDEISIDNEQPVRLLDPGPAPLYRLHAYPGTSFQAGYLDQSLNTQNAVINIVNASHYLPEDMSLKVLSGLAEAITPESPFYVTHYCGSVIREFQRHMKGIFVWVKASDLDIVNDDGGIPPYARFRTMDLAKALLEFVKPQPSNDPVDMTSICFKYFLGGVMGVMFFGEDFKEPFQDALVRAQSRAIGTDMYDEHPVTFYPLGALINSTRYVYIPDHMCLAHQHSLGLCTPRADRLRTPLSDISNEV</sequence>
<feature type="region of interest" description="Disordered" evidence="1">
    <location>
        <begin position="20"/>
        <end position="126"/>
    </location>
</feature>
<dbReference type="Proteomes" id="UP000298030">
    <property type="component" value="Unassembled WGS sequence"/>
</dbReference>
<gene>
    <name evidence="2" type="ORF">FA13DRAFT_1735338</name>
</gene>
<keyword evidence="3" id="KW-1185">Reference proteome</keyword>
<reference evidence="2 3" key="1">
    <citation type="journal article" date="2019" name="Nat. Ecol. Evol.">
        <title>Megaphylogeny resolves global patterns of mushroom evolution.</title>
        <authorList>
            <person name="Varga T."/>
            <person name="Krizsan K."/>
            <person name="Foldi C."/>
            <person name="Dima B."/>
            <person name="Sanchez-Garcia M."/>
            <person name="Sanchez-Ramirez S."/>
            <person name="Szollosi G.J."/>
            <person name="Szarkandi J.G."/>
            <person name="Papp V."/>
            <person name="Albert L."/>
            <person name="Andreopoulos W."/>
            <person name="Angelini C."/>
            <person name="Antonin V."/>
            <person name="Barry K.W."/>
            <person name="Bougher N.L."/>
            <person name="Buchanan P."/>
            <person name="Buyck B."/>
            <person name="Bense V."/>
            <person name="Catcheside P."/>
            <person name="Chovatia M."/>
            <person name="Cooper J."/>
            <person name="Damon W."/>
            <person name="Desjardin D."/>
            <person name="Finy P."/>
            <person name="Geml J."/>
            <person name="Haridas S."/>
            <person name="Hughes K."/>
            <person name="Justo A."/>
            <person name="Karasinski D."/>
            <person name="Kautmanova I."/>
            <person name="Kiss B."/>
            <person name="Kocsube S."/>
            <person name="Kotiranta H."/>
            <person name="LaButti K.M."/>
            <person name="Lechner B.E."/>
            <person name="Liimatainen K."/>
            <person name="Lipzen A."/>
            <person name="Lukacs Z."/>
            <person name="Mihaltcheva S."/>
            <person name="Morgado L.N."/>
            <person name="Niskanen T."/>
            <person name="Noordeloos M.E."/>
            <person name="Ohm R.A."/>
            <person name="Ortiz-Santana B."/>
            <person name="Ovrebo C."/>
            <person name="Racz N."/>
            <person name="Riley R."/>
            <person name="Savchenko A."/>
            <person name="Shiryaev A."/>
            <person name="Soop K."/>
            <person name="Spirin V."/>
            <person name="Szebenyi C."/>
            <person name="Tomsovsky M."/>
            <person name="Tulloss R.E."/>
            <person name="Uehling J."/>
            <person name="Grigoriev I.V."/>
            <person name="Vagvolgyi C."/>
            <person name="Papp T."/>
            <person name="Martin F.M."/>
            <person name="Miettinen O."/>
            <person name="Hibbett D.S."/>
            <person name="Nagy L.G."/>
        </authorList>
    </citation>
    <scope>NUCLEOTIDE SEQUENCE [LARGE SCALE GENOMIC DNA]</scope>
    <source>
        <strain evidence="2 3">FP101781</strain>
    </source>
</reference>
<accession>A0A4Y7T3W0</accession>
<evidence type="ECO:0000313" key="2">
    <source>
        <dbReference type="EMBL" id="TEB28825.1"/>
    </source>
</evidence>
<comment type="caution">
    <text evidence="2">The sequence shown here is derived from an EMBL/GenBank/DDBJ whole genome shotgun (WGS) entry which is preliminary data.</text>
</comment>
<proteinExistence type="predicted"/>
<evidence type="ECO:0000256" key="1">
    <source>
        <dbReference type="SAM" id="MobiDB-lite"/>
    </source>
</evidence>
<dbReference type="EMBL" id="QPFP01000030">
    <property type="protein sequence ID" value="TEB28825.1"/>
    <property type="molecule type" value="Genomic_DNA"/>
</dbReference>
<dbReference type="AlphaFoldDB" id="A0A4Y7T3W0"/>